<dbReference type="SUPFAM" id="SSF52540">
    <property type="entry name" value="P-loop containing nucleoside triphosphate hydrolases"/>
    <property type="match status" value="1"/>
</dbReference>
<dbReference type="InterPro" id="IPR001977">
    <property type="entry name" value="Depp_CoAkinase"/>
</dbReference>
<keyword evidence="5 7" id="KW-0808">Transferase</keyword>
<dbReference type="GO" id="GO:0015937">
    <property type="term" value="P:coenzyme A biosynthetic process"/>
    <property type="evidence" value="ECO:0007669"/>
    <property type="project" value="UniProtKB-UniRule"/>
</dbReference>
<evidence type="ECO:0000256" key="2">
    <source>
        <dbReference type="ARBA" id="ARBA00022741"/>
    </source>
</evidence>
<dbReference type="Pfam" id="PF01121">
    <property type="entry name" value="CoaE"/>
    <property type="match status" value="1"/>
</dbReference>
<accession>A0A831SSC4</accession>
<dbReference type="PANTHER" id="PTHR10695">
    <property type="entry name" value="DEPHOSPHO-COA KINASE-RELATED"/>
    <property type="match status" value="1"/>
</dbReference>
<dbReference type="CDD" id="cd02022">
    <property type="entry name" value="DPCK"/>
    <property type="match status" value="1"/>
</dbReference>
<organism evidence="7">
    <name type="scientific">Prosthecochloris aestuarii</name>
    <dbReference type="NCBI Taxonomy" id="1102"/>
    <lineage>
        <taxon>Bacteria</taxon>
        <taxon>Pseudomonadati</taxon>
        <taxon>Chlorobiota</taxon>
        <taxon>Chlorobiia</taxon>
        <taxon>Chlorobiales</taxon>
        <taxon>Chlorobiaceae</taxon>
        <taxon>Prosthecochloris</taxon>
    </lineage>
</organism>
<comment type="caution">
    <text evidence="7">The sequence shown here is derived from an EMBL/GenBank/DDBJ whole genome shotgun (WGS) entry which is preliminary data.</text>
</comment>
<feature type="binding site" evidence="5">
    <location>
        <begin position="15"/>
        <end position="20"/>
    </location>
    <ligand>
        <name>ATP</name>
        <dbReference type="ChEBI" id="CHEBI:30616"/>
    </ligand>
</feature>
<comment type="subcellular location">
    <subcellularLocation>
        <location evidence="5">Cytoplasm</location>
    </subcellularLocation>
</comment>
<evidence type="ECO:0000256" key="3">
    <source>
        <dbReference type="ARBA" id="ARBA00022840"/>
    </source>
</evidence>
<dbReference type="Gene3D" id="3.40.50.300">
    <property type="entry name" value="P-loop containing nucleotide triphosphate hydrolases"/>
    <property type="match status" value="1"/>
</dbReference>
<keyword evidence="3 5" id="KW-0067">ATP-binding</keyword>
<evidence type="ECO:0000256" key="4">
    <source>
        <dbReference type="ARBA" id="ARBA00022993"/>
    </source>
</evidence>
<dbReference type="GO" id="GO:0005737">
    <property type="term" value="C:cytoplasm"/>
    <property type="evidence" value="ECO:0007669"/>
    <property type="project" value="UniProtKB-SubCell"/>
</dbReference>
<dbReference type="GO" id="GO:0005524">
    <property type="term" value="F:ATP binding"/>
    <property type="evidence" value="ECO:0007669"/>
    <property type="project" value="UniProtKB-UniRule"/>
</dbReference>
<dbReference type="NCBIfam" id="TIGR00152">
    <property type="entry name" value="dephospho-CoA kinase"/>
    <property type="match status" value="1"/>
</dbReference>
<comment type="pathway">
    <text evidence="5">Cofactor biosynthesis; coenzyme A biosynthesis; CoA from (R)-pantothenate: step 5/5.</text>
</comment>
<keyword evidence="5 7" id="KW-0418">Kinase</keyword>
<dbReference type="EC" id="2.7.1.24" evidence="5 6"/>
<gene>
    <name evidence="5" type="primary">coaE</name>
    <name evidence="7" type="ORF">ENN50_05975</name>
</gene>
<sequence>MSRGPVLVGVTGGIGSGKSTVCNILQGFGCRLFDADTVARDLLVSDPDVVREMRRMFGNGVYSQDGSGTLVADRKCIASQVFADRDLLERLNGLVHPRVRQAFDMAVAEALHDGTEILVKEAAILFESGADKGLDEVIVVTADLETRIERVLQRGGGTREDVLKRIRAQWPPEKLVERAGYVIENNGSLEQLEAPVAFVYRQIVRKHGLKTRHLRTRQ</sequence>
<dbReference type="PROSITE" id="PS51219">
    <property type="entry name" value="DPCK"/>
    <property type="match status" value="1"/>
</dbReference>
<proteinExistence type="inferred from homology"/>
<dbReference type="GO" id="GO:0004140">
    <property type="term" value="F:dephospho-CoA kinase activity"/>
    <property type="evidence" value="ECO:0007669"/>
    <property type="project" value="UniProtKB-UniRule"/>
</dbReference>
<evidence type="ECO:0000256" key="5">
    <source>
        <dbReference type="HAMAP-Rule" id="MF_00376"/>
    </source>
</evidence>
<comment type="catalytic activity">
    <reaction evidence="5">
        <text>3'-dephospho-CoA + ATP = ADP + CoA + H(+)</text>
        <dbReference type="Rhea" id="RHEA:18245"/>
        <dbReference type="ChEBI" id="CHEBI:15378"/>
        <dbReference type="ChEBI" id="CHEBI:30616"/>
        <dbReference type="ChEBI" id="CHEBI:57287"/>
        <dbReference type="ChEBI" id="CHEBI:57328"/>
        <dbReference type="ChEBI" id="CHEBI:456216"/>
        <dbReference type="EC" id="2.7.1.24"/>
    </reaction>
</comment>
<keyword evidence="4 5" id="KW-0173">Coenzyme A biosynthesis</keyword>
<comment type="function">
    <text evidence="5">Catalyzes the phosphorylation of the 3'-hydroxyl group of dephosphocoenzyme A to form coenzyme A.</text>
</comment>
<dbReference type="UniPathway" id="UPA00241">
    <property type="reaction ID" value="UER00356"/>
</dbReference>
<protein>
    <recommendedName>
        <fullName evidence="5 6">Dephospho-CoA kinase</fullName>
        <ecNumber evidence="5 6">2.7.1.24</ecNumber>
    </recommendedName>
    <alternativeName>
        <fullName evidence="5">Dephosphocoenzyme A kinase</fullName>
    </alternativeName>
</protein>
<reference evidence="7" key="1">
    <citation type="journal article" date="2020" name="mSystems">
        <title>Genome- and Community-Level Interaction Insights into Carbon Utilization and Element Cycling Functions of Hydrothermarchaeota in Hydrothermal Sediment.</title>
        <authorList>
            <person name="Zhou Z."/>
            <person name="Liu Y."/>
            <person name="Xu W."/>
            <person name="Pan J."/>
            <person name="Luo Z.H."/>
            <person name="Li M."/>
        </authorList>
    </citation>
    <scope>NUCLEOTIDE SEQUENCE [LARGE SCALE GENOMIC DNA]</scope>
    <source>
        <strain evidence="7">SpSt-1181</strain>
    </source>
</reference>
<dbReference type="HAMAP" id="MF_00376">
    <property type="entry name" value="Dephospho_CoA_kinase"/>
    <property type="match status" value="1"/>
</dbReference>
<comment type="similarity">
    <text evidence="1 5">Belongs to the CoaE family.</text>
</comment>
<name>A0A831SSC4_PROAE</name>
<dbReference type="AlphaFoldDB" id="A0A831SSC4"/>
<dbReference type="EMBL" id="DSBW01000135">
    <property type="protein sequence ID" value="HED31218.1"/>
    <property type="molecule type" value="Genomic_DNA"/>
</dbReference>
<dbReference type="PANTHER" id="PTHR10695:SF46">
    <property type="entry name" value="BIFUNCTIONAL COENZYME A SYNTHASE-RELATED"/>
    <property type="match status" value="1"/>
</dbReference>
<keyword evidence="2 5" id="KW-0547">Nucleotide-binding</keyword>
<evidence type="ECO:0000256" key="1">
    <source>
        <dbReference type="ARBA" id="ARBA00009018"/>
    </source>
</evidence>
<dbReference type="Proteomes" id="UP000886335">
    <property type="component" value="Unassembled WGS sequence"/>
</dbReference>
<keyword evidence="5" id="KW-0963">Cytoplasm</keyword>
<dbReference type="InterPro" id="IPR027417">
    <property type="entry name" value="P-loop_NTPase"/>
</dbReference>
<evidence type="ECO:0000313" key="7">
    <source>
        <dbReference type="EMBL" id="HED31218.1"/>
    </source>
</evidence>
<evidence type="ECO:0000256" key="6">
    <source>
        <dbReference type="NCBIfam" id="TIGR00152"/>
    </source>
</evidence>